<dbReference type="EMBL" id="MU394290">
    <property type="protein sequence ID" value="KAI6090636.1"/>
    <property type="molecule type" value="Genomic_DNA"/>
</dbReference>
<comment type="caution">
    <text evidence="1">The sequence shown here is derived from an EMBL/GenBank/DDBJ whole genome shotgun (WGS) entry which is preliminary data.</text>
</comment>
<organism evidence="1 2">
    <name type="scientific">Hypoxylon rubiginosum</name>
    <dbReference type="NCBI Taxonomy" id="110542"/>
    <lineage>
        <taxon>Eukaryota</taxon>
        <taxon>Fungi</taxon>
        <taxon>Dikarya</taxon>
        <taxon>Ascomycota</taxon>
        <taxon>Pezizomycotina</taxon>
        <taxon>Sordariomycetes</taxon>
        <taxon>Xylariomycetidae</taxon>
        <taxon>Xylariales</taxon>
        <taxon>Hypoxylaceae</taxon>
        <taxon>Hypoxylon</taxon>
    </lineage>
</organism>
<proteinExistence type="predicted"/>
<sequence length="1201" mass="136995">MVSNTPTSKVYRLRQCPARFDTLKVTELLSQALGDVKPTDIRLQSLAMDLDPFARSPTKVGTLMFSKLPKLIDEGKEQNEWKVTNVALEKPLLLDTHFLGMTPLNDVEREKHELDCVAISGLASHPFGSWQGADKHFMWIRDELPRGIPNIRAVVYGYDTTLKGSKSFQSIQDVAMSLIDHMKASGWAMPSAKPLLFLAHSLGGIILKEAFTILAGGGEQGNHVLGLFKGGIFFGVPSEGMANSHLLTMVKGQANEQLIHDLSSGSEFLSSLDVRFSGLATVRFMHLHWAFETKTSPTILRQADGSFARTGPEEILVSRESATRSRYASRPSAIFPINENHSGMVKFREDDRNLRIVMARLQKSSRSNREFVSNPRTNPKASTLGFGSPGITTYARYTLDDDDDDDASKGWKIKDLADSLQFPDQTHRIDTIDQNFEYTFEWIFDIEKTLISKWLRSGKGLFWIHGKPGCGKSTLMKFIYRNRRTWELLHRFSTPAKQVLASFFFHDRGNVIQKSFEGLLRSILYQVFEALGETLAGLFKPLLEKRSPLLPEQAKRWTIHDLEDTMHLLFRQTYMDLEIFLLLDALDEYDGQPEFISGFLEDLLSTATCGRTRLKILFSSRSWDVFKYRFKSIPSIQLEDYTKDDIEKYCLGTIDQECDDVSNVLGRIIPEVIRRAEGVFLWVKLVLLELASEARQGVDSDGLSNTLNSIPSGLREYYTRTVQRVPKKFRRDAYVILSLVANSTEALTLDKVAYIVECFGKSTYKGYRKAVIKLDRRMYPRFLLGFPNWREKARQKSRIRTSTGILAQLIHTDHVGNPIVELAHQTVKEYVLDQDFKRSILGSDARLIQDNIYSIQAKMNCFYGYWEAAGIYMGAYELAEGLPWNDFVDSIPQILYTDACREIEGPLGYAIRYDMLLYLKEAVRRNSDVLRKTQEKLLSIIPNRELICLKPSIFNDFEKKNGVALGGIQQITNRAYGKFLDWPSRTQYHEVLLEFLFENGYTIEKDPGAFSTLMKEYSSCNIRSPDLCNWLEAKIVVLLRHGQDPNVHLPDWRATSSLRALHKSTTEVLVRELLDHGAEVNAADEAGNTPLDLTLNRLADKSYQPHRFSEKEWSLQTYRLVVLLIERGGIAPTTSRQTWRKCLSSFQVAKLDVAPLLELFDQVEFDQAGKPMAKVENHTQQTEEMKRGWLTKLKEDYLAKW</sequence>
<dbReference type="Proteomes" id="UP001497680">
    <property type="component" value="Unassembled WGS sequence"/>
</dbReference>
<evidence type="ECO:0000313" key="2">
    <source>
        <dbReference type="Proteomes" id="UP001497680"/>
    </source>
</evidence>
<reference evidence="1 2" key="1">
    <citation type="journal article" date="2022" name="New Phytol.">
        <title>Ecological generalism drives hyperdiversity of secondary metabolite gene clusters in xylarialean endophytes.</title>
        <authorList>
            <person name="Franco M.E.E."/>
            <person name="Wisecaver J.H."/>
            <person name="Arnold A.E."/>
            <person name="Ju Y.M."/>
            <person name="Slot J.C."/>
            <person name="Ahrendt S."/>
            <person name="Moore L.P."/>
            <person name="Eastman K.E."/>
            <person name="Scott K."/>
            <person name="Konkel Z."/>
            <person name="Mondo S.J."/>
            <person name="Kuo A."/>
            <person name="Hayes R.D."/>
            <person name="Haridas S."/>
            <person name="Andreopoulos B."/>
            <person name="Riley R."/>
            <person name="LaButti K."/>
            <person name="Pangilinan J."/>
            <person name="Lipzen A."/>
            <person name="Amirebrahimi M."/>
            <person name="Yan J."/>
            <person name="Adam C."/>
            <person name="Keymanesh K."/>
            <person name="Ng V."/>
            <person name="Louie K."/>
            <person name="Northen T."/>
            <person name="Drula E."/>
            <person name="Henrissat B."/>
            <person name="Hsieh H.M."/>
            <person name="Youens-Clark K."/>
            <person name="Lutzoni F."/>
            <person name="Miadlikowska J."/>
            <person name="Eastwood D.C."/>
            <person name="Hamelin R.C."/>
            <person name="Grigoriev I.V."/>
            <person name="U'Ren J.M."/>
        </authorList>
    </citation>
    <scope>NUCLEOTIDE SEQUENCE [LARGE SCALE GENOMIC DNA]</scope>
    <source>
        <strain evidence="1 2">ER1909</strain>
    </source>
</reference>
<protein>
    <submittedName>
        <fullName evidence="1">Uncharacterized protein</fullName>
    </submittedName>
</protein>
<accession>A0ACC0DDK0</accession>
<evidence type="ECO:0000313" key="1">
    <source>
        <dbReference type="EMBL" id="KAI6090636.1"/>
    </source>
</evidence>
<name>A0ACC0DDK0_9PEZI</name>
<keyword evidence="2" id="KW-1185">Reference proteome</keyword>
<gene>
    <name evidence="1" type="ORF">F4821DRAFT_21385</name>
</gene>